<evidence type="ECO:0000256" key="1">
    <source>
        <dbReference type="SAM" id="SignalP"/>
    </source>
</evidence>
<dbReference type="RefSeq" id="WP_231060784.1">
    <property type="nucleotide sequence ID" value="NZ_JAJNOC010000013.1"/>
</dbReference>
<dbReference type="SUPFAM" id="SSF52096">
    <property type="entry name" value="ClpP/crotonase"/>
    <property type="match status" value="1"/>
</dbReference>
<dbReference type="Proteomes" id="UP001179361">
    <property type="component" value="Unassembled WGS sequence"/>
</dbReference>
<evidence type="ECO:0000313" key="3">
    <source>
        <dbReference type="EMBL" id="MCD2519518.1"/>
    </source>
</evidence>
<proteinExistence type="predicted"/>
<comment type="caution">
    <text evidence="3">The sequence shown here is derived from an EMBL/GenBank/DDBJ whole genome shotgun (WGS) entry which is preliminary data.</text>
</comment>
<feature type="signal peptide" evidence="1">
    <location>
        <begin position="1"/>
        <end position="23"/>
    </location>
</feature>
<keyword evidence="4" id="KW-1185">Reference proteome</keyword>
<dbReference type="EMBL" id="JAJNOC010000013">
    <property type="protein sequence ID" value="MCD2519518.1"/>
    <property type="molecule type" value="Genomic_DNA"/>
</dbReference>
<accession>A0ABS8QCN0</accession>
<dbReference type="PANTHER" id="PTHR11261:SF3">
    <property type="entry name" value="RETINOL-BINDING PROTEIN 3"/>
    <property type="match status" value="1"/>
</dbReference>
<protein>
    <submittedName>
        <fullName evidence="3">S41 family peptidase</fullName>
    </submittedName>
</protein>
<organism evidence="3 4">
    <name type="scientific">Massilia phyllostachyos</name>
    <dbReference type="NCBI Taxonomy" id="2898585"/>
    <lineage>
        <taxon>Bacteria</taxon>
        <taxon>Pseudomonadati</taxon>
        <taxon>Pseudomonadota</taxon>
        <taxon>Betaproteobacteria</taxon>
        <taxon>Burkholderiales</taxon>
        <taxon>Oxalobacteraceae</taxon>
        <taxon>Telluria group</taxon>
        <taxon>Massilia</taxon>
    </lineage>
</organism>
<reference evidence="3" key="1">
    <citation type="submission" date="2021-11" db="EMBL/GenBank/DDBJ databases">
        <title>The complete genome of Massilia sp sp. G4R7.</title>
        <authorList>
            <person name="Liu L."/>
            <person name="Yue J."/>
            <person name="Yuan J."/>
            <person name="Yang F."/>
            <person name="Li L."/>
        </authorList>
    </citation>
    <scope>NUCLEOTIDE SEQUENCE</scope>
    <source>
        <strain evidence="3">G4R7</strain>
    </source>
</reference>
<dbReference type="Pfam" id="PF11918">
    <property type="entry name" value="Peptidase_S41_N"/>
    <property type="match status" value="1"/>
</dbReference>
<dbReference type="Pfam" id="PF03572">
    <property type="entry name" value="Peptidase_S41"/>
    <property type="match status" value="1"/>
</dbReference>
<dbReference type="PANTHER" id="PTHR11261">
    <property type="entry name" value="INTERPHOTORECEPTOR RETINOID-BINDING PROTEIN"/>
    <property type="match status" value="1"/>
</dbReference>
<dbReference type="Gene3D" id="3.90.226.10">
    <property type="entry name" value="2-enoyl-CoA Hydratase, Chain A, domain 1"/>
    <property type="match status" value="1"/>
</dbReference>
<dbReference type="Gene3D" id="3.30.750.44">
    <property type="match status" value="1"/>
</dbReference>
<dbReference type="CDD" id="cd07563">
    <property type="entry name" value="Peptidase_S41_IRBP"/>
    <property type="match status" value="1"/>
</dbReference>
<gene>
    <name evidence="3" type="ORF">LQ564_24750</name>
</gene>
<evidence type="ECO:0000313" key="4">
    <source>
        <dbReference type="Proteomes" id="UP001179361"/>
    </source>
</evidence>
<sequence length="346" mass="38336">MKLFRILLSAPLMLAALSFQAQAGVDDATRKAVIAELGARVSEVYVFPDKASQVVERLNAREKSGAYRAARDLDAFAALLTADLRQPTKDKHLGVRYSAKPIPEDENRPEPTPEMDRKFAEYLMSRNYGIRKVETLPGNIGYIDLREFSSVRFAKPALTAMMTLVADTDALIVDLRNNGGGDPFAVAWMQSYLFDARTHLNDMYWRDGERTEGFWTEAEVPGKKFGGAKRVYVLTSKDTFSGAEEFSYNLQQLKRGTIIGETTGGGAHPGRVYRIHPHLSVFIPSGRAINPVSKTNWEGTGVAPDGKVKANDALRAAQRLALAELLKAPVDEDHAQLLRKRLQALK</sequence>
<dbReference type="InterPro" id="IPR029045">
    <property type="entry name" value="ClpP/crotonase-like_dom_sf"/>
</dbReference>
<feature type="domain" description="Tail specific protease" evidence="2">
    <location>
        <begin position="112"/>
        <end position="309"/>
    </location>
</feature>
<evidence type="ECO:0000259" key="2">
    <source>
        <dbReference type="SMART" id="SM00245"/>
    </source>
</evidence>
<dbReference type="InterPro" id="IPR005151">
    <property type="entry name" value="Tail-specific_protease"/>
</dbReference>
<dbReference type="SMART" id="SM00245">
    <property type="entry name" value="TSPc"/>
    <property type="match status" value="1"/>
</dbReference>
<keyword evidence="1" id="KW-0732">Signal</keyword>
<name>A0ABS8QCN0_9BURK</name>
<feature type="chain" id="PRO_5047449492" evidence="1">
    <location>
        <begin position="24"/>
        <end position="346"/>
    </location>
</feature>